<dbReference type="PANTHER" id="PTHR39079">
    <property type="entry name" value="FI08034P-RELATED"/>
    <property type="match status" value="1"/>
</dbReference>
<protein>
    <submittedName>
        <fullName evidence="4">Uncharacterized protein</fullName>
    </submittedName>
</protein>
<evidence type="ECO:0000259" key="3">
    <source>
        <dbReference type="Pfam" id="PF16032"/>
    </source>
</evidence>
<dbReference type="Pfam" id="PF16003">
    <property type="entry name" value="DUF4776"/>
    <property type="match status" value="1"/>
</dbReference>
<organism evidence="4 5">
    <name type="scientific">Drosophila rubida</name>
    <dbReference type="NCBI Taxonomy" id="30044"/>
    <lineage>
        <taxon>Eukaryota</taxon>
        <taxon>Metazoa</taxon>
        <taxon>Ecdysozoa</taxon>
        <taxon>Arthropoda</taxon>
        <taxon>Hexapoda</taxon>
        <taxon>Insecta</taxon>
        <taxon>Pterygota</taxon>
        <taxon>Neoptera</taxon>
        <taxon>Endopterygota</taxon>
        <taxon>Diptera</taxon>
        <taxon>Brachycera</taxon>
        <taxon>Muscomorpha</taxon>
        <taxon>Ephydroidea</taxon>
        <taxon>Drosophilidae</taxon>
        <taxon>Drosophila</taxon>
    </lineage>
</organism>
<feature type="region of interest" description="Disordered" evidence="1">
    <location>
        <begin position="469"/>
        <end position="523"/>
    </location>
</feature>
<comment type="caution">
    <text evidence="4">The sequence shown here is derived from an EMBL/GenBank/DDBJ whole genome shotgun (WGS) entry which is preliminary data.</text>
</comment>
<feature type="compositionally biased region" description="Basic and acidic residues" evidence="1">
    <location>
        <begin position="939"/>
        <end position="961"/>
    </location>
</feature>
<gene>
    <name evidence="4" type="ORF">KR093_005102</name>
</gene>
<feature type="region of interest" description="Disordered" evidence="1">
    <location>
        <begin position="920"/>
        <end position="965"/>
    </location>
</feature>
<evidence type="ECO:0000259" key="2">
    <source>
        <dbReference type="Pfam" id="PF16003"/>
    </source>
</evidence>
<dbReference type="Proteomes" id="UP001200034">
    <property type="component" value="Unassembled WGS sequence"/>
</dbReference>
<name>A0AAD4PS04_9MUSC</name>
<evidence type="ECO:0000313" key="5">
    <source>
        <dbReference type="Proteomes" id="UP001200034"/>
    </source>
</evidence>
<reference evidence="4" key="1">
    <citation type="journal article" date="2021" name="Mol. Ecol. Resour.">
        <title>Phylogenomic analyses of the genus Drosophila reveals genomic signals of climate adaptation.</title>
        <authorList>
            <person name="Li F."/>
            <person name="Rane R.V."/>
            <person name="Luria V."/>
            <person name="Xiong Z."/>
            <person name="Chen J."/>
            <person name="Li Z."/>
            <person name="Catullo R.A."/>
            <person name="Griffin P.C."/>
            <person name="Schiffer M."/>
            <person name="Pearce S."/>
            <person name="Lee S.F."/>
            <person name="McElroy K."/>
            <person name="Stocker A."/>
            <person name="Shirriffs J."/>
            <person name="Cockerell F."/>
            <person name="Coppin C."/>
            <person name="Sgro C.M."/>
            <person name="Karger A."/>
            <person name="Cain J.W."/>
            <person name="Weber J.A."/>
            <person name="Santpere G."/>
            <person name="Kirschner M.W."/>
            <person name="Hoffmann A.A."/>
            <person name="Oakeshott J.G."/>
            <person name="Zhang G."/>
        </authorList>
    </citation>
    <scope>NUCLEOTIDE SEQUENCE</scope>
    <source>
        <strain evidence="4">BGI-SZ-2011g</strain>
    </source>
</reference>
<feature type="region of interest" description="Disordered" evidence="1">
    <location>
        <begin position="811"/>
        <end position="879"/>
    </location>
</feature>
<dbReference type="InterPro" id="IPR031992">
    <property type="entry name" value="DUF4788"/>
</dbReference>
<feature type="compositionally biased region" description="Basic and acidic residues" evidence="1">
    <location>
        <begin position="478"/>
        <end position="493"/>
    </location>
</feature>
<feature type="compositionally biased region" description="Gly residues" evidence="1">
    <location>
        <begin position="811"/>
        <end position="861"/>
    </location>
</feature>
<evidence type="ECO:0000313" key="4">
    <source>
        <dbReference type="EMBL" id="KAH8388354.1"/>
    </source>
</evidence>
<dbReference type="AlphaFoldDB" id="A0AAD4PS04"/>
<feature type="compositionally biased region" description="Pro residues" evidence="1">
    <location>
        <begin position="927"/>
        <end position="938"/>
    </location>
</feature>
<dbReference type="PANTHER" id="PTHR39079:SF1">
    <property type="entry name" value="GH11706P-RELATED"/>
    <property type="match status" value="1"/>
</dbReference>
<feature type="domain" description="DUF4776" evidence="2">
    <location>
        <begin position="309"/>
        <end position="760"/>
    </location>
</feature>
<keyword evidence="5" id="KW-1185">Reference proteome</keyword>
<feature type="domain" description="DUF4788" evidence="3">
    <location>
        <begin position="10"/>
        <end position="233"/>
    </location>
</feature>
<evidence type="ECO:0000256" key="1">
    <source>
        <dbReference type="SAM" id="MobiDB-lite"/>
    </source>
</evidence>
<sequence>MSLPFVFDVVVPHFEATGIVVKDPKLLEVVAQFNNKAISITSSRINVNEFKPSAGLEFAAATKKLRKTVEECGMPITVKYNDRVVGAGQINFPQMVIERIEDGMSDLMHVDSCTFEKDGEVLGKLEILCRLVIKCEEQPMGESVCKRNAEIGLQDIMFVMAESQHCPSPCDPCIDALEPEEGDERLKLDMQRYRSFSDALNSDRVFTHTPAANAACCEIKKMAQECEDIVDSITKAAGHPKPLKSPCRKPDDLSSPCLMGDEIPIEENPLTSPNLPCYSYLPARVGDAPDYCDRNSIPVPISDLCKPMVKPSRFCPICLTNMSWLPKFAACPKCGVKPVPVVEDRHKQKALTADQIMIEFLGKPKGAGEDFCVDPCNMQEEEKGKEDETECRCTCKFGKVCAHCRIRKLVADIFQASKNEPVCPKAKPNSSEDFCVMDSDSAECRPYLSRVFSELRDLYDLKDAKPNLESDVPVSRLPEQKETSQTSRPERKSISLPSTQEHKKLVHREHKPVERKRKSFEAGHKECVSPKGHVAHNQGWAWHLSSEALKHGWRPGSVRKSVKKMMNFFLHYSKDKSPVKICEKEQEEERERERQLPTLNLSKKDGNIFVTLRAMNNQNIQMKPIIFKIAKSPLAMAVSQIKKKLKAKGFRKCCCHQTLMMCVCRDRSEKKRLEQAVAKESRRLGVENCVDQLVLTDTSDSEMEFDVDVSPPAASASPPKPGAKKLLRTHSAQTVSKKELKVVPKYPLPTSPYTRTYDCAAGDRYTGTALGAPGETPFEDGVFGFRGGGPHGESAAPGGKSKVPGIWGASPGGPMRGRGRVASGGGGGGGGGRGGGYGGGGHGGPGGGGGGGGFAGFGGKSFPGAKKEPGSKVKSPPIPVRMTDRYYKGVAAAKKAEKEKIKAAIVQKKKGTNLIKYLEDKGSVPTPWDPNNPKPKNQPKPEPEKGPDGLTDGERRRRELCMRPIPPLDSMPRLGKCPGNCYNPCHGECCYPCTYFC</sequence>
<dbReference type="InterPro" id="IPR031949">
    <property type="entry name" value="DUF4776"/>
</dbReference>
<dbReference type="EMBL" id="JAJJHW010000014">
    <property type="protein sequence ID" value="KAH8388354.1"/>
    <property type="molecule type" value="Genomic_DNA"/>
</dbReference>
<dbReference type="Pfam" id="PF16032">
    <property type="entry name" value="DUF4788"/>
    <property type="match status" value="1"/>
</dbReference>
<accession>A0AAD4PS04</accession>
<proteinExistence type="predicted"/>
<feature type="compositionally biased region" description="Basic residues" evidence="1">
    <location>
        <begin position="504"/>
        <end position="518"/>
    </location>
</feature>